<evidence type="ECO:0000313" key="3">
    <source>
        <dbReference type="Proteomes" id="UP000541425"/>
    </source>
</evidence>
<comment type="caution">
    <text evidence="2">The sequence shown here is derived from an EMBL/GenBank/DDBJ whole genome shotgun (WGS) entry which is preliminary data.</text>
</comment>
<evidence type="ECO:0008006" key="4">
    <source>
        <dbReference type="Google" id="ProtNLM"/>
    </source>
</evidence>
<sequence length="117" mass="13355">MERLFQLGGILLLIGAILPIFLSQEKFIYAAIIYTVGAIPFAIVQFRQHYKGHDIVIRRLRRQQVSGAILLLVTAALMFTEYFHLRPLTGDLWKLSLCIAAIFEVYSAFRLASLNKE</sequence>
<dbReference type="Proteomes" id="UP000541425">
    <property type="component" value="Unassembled WGS sequence"/>
</dbReference>
<dbReference type="AlphaFoldDB" id="A0A7W5Y1G4"/>
<feature type="transmembrane region" description="Helical" evidence="1">
    <location>
        <begin position="91"/>
        <end position="109"/>
    </location>
</feature>
<accession>A0A7W5Y1G4</accession>
<gene>
    <name evidence="2" type="ORF">FHS60_001058</name>
</gene>
<dbReference type="RefSeq" id="WP_183695820.1">
    <property type="nucleotide sequence ID" value="NZ_JACICA010000004.1"/>
</dbReference>
<organism evidence="2 3">
    <name type="scientific">Alloprevotella rava</name>
    <dbReference type="NCBI Taxonomy" id="671218"/>
    <lineage>
        <taxon>Bacteria</taxon>
        <taxon>Pseudomonadati</taxon>
        <taxon>Bacteroidota</taxon>
        <taxon>Bacteroidia</taxon>
        <taxon>Bacteroidales</taxon>
        <taxon>Prevotellaceae</taxon>
        <taxon>Alloprevotella</taxon>
    </lineage>
</organism>
<evidence type="ECO:0000256" key="1">
    <source>
        <dbReference type="SAM" id="Phobius"/>
    </source>
</evidence>
<dbReference type="EMBL" id="JACICA010000004">
    <property type="protein sequence ID" value="MBB3702595.1"/>
    <property type="molecule type" value="Genomic_DNA"/>
</dbReference>
<feature type="transmembrane region" description="Helical" evidence="1">
    <location>
        <begin position="67"/>
        <end position="85"/>
    </location>
</feature>
<keyword evidence="1" id="KW-0472">Membrane</keyword>
<keyword evidence="1" id="KW-1133">Transmembrane helix</keyword>
<feature type="transmembrane region" description="Helical" evidence="1">
    <location>
        <begin position="28"/>
        <end position="46"/>
    </location>
</feature>
<feature type="transmembrane region" description="Helical" evidence="1">
    <location>
        <begin position="5"/>
        <end position="22"/>
    </location>
</feature>
<protein>
    <recommendedName>
        <fullName evidence="4">DUF2178 domain-containing protein</fullName>
    </recommendedName>
</protein>
<keyword evidence="1" id="KW-0812">Transmembrane</keyword>
<name>A0A7W5Y1G4_9BACT</name>
<reference evidence="2 3" key="1">
    <citation type="submission" date="2020-08" db="EMBL/GenBank/DDBJ databases">
        <title>Genomic Encyclopedia of Type Strains, Phase IV (KMG-IV): sequencing the most valuable type-strain genomes for metagenomic binning, comparative biology and taxonomic classification.</title>
        <authorList>
            <person name="Goeker M."/>
        </authorList>
    </citation>
    <scope>NUCLEOTIDE SEQUENCE [LARGE SCALE GENOMIC DNA]</scope>
    <source>
        <strain evidence="2 3">DSM 22548</strain>
    </source>
</reference>
<evidence type="ECO:0000313" key="2">
    <source>
        <dbReference type="EMBL" id="MBB3702595.1"/>
    </source>
</evidence>
<proteinExistence type="predicted"/>